<dbReference type="Pfam" id="PF08478">
    <property type="entry name" value="POTRA_1"/>
    <property type="match status" value="1"/>
</dbReference>
<evidence type="ECO:0000256" key="7">
    <source>
        <dbReference type="ARBA" id="ARBA00023136"/>
    </source>
</evidence>
<evidence type="ECO:0000256" key="9">
    <source>
        <dbReference type="HAMAP-Rule" id="MF_00911"/>
    </source>
</evidence>
<gene>
    <name evidence="9" type="primary">ftsQ</name>
    <name evidence="10" type="ORF">NB646_02265</name>
</gene>
<dbReference type="PANTHER" id="PTHR35851">
    <property type="entry name" value="CELL DIVISION PROTEIN FTSQ"/>
    <property type="match status" value="1"/>
</dbReference>
<comment type="similarity">
    <text evidence="9">Belongs to the FtsQ/DivIB family. FtsQ subfamily.</text>
</comment>
<evidence type="ECO:0000313" key="10">
    <source>
        <dbReference type="EMBL" id="WAV91605.1"/>
    </source>
</evidence>
<keyword evidence="8 9" id="KW-0131">Cell cycle</keyword>
<evidence type="ECO:0000256" key="4">
    <source>
        <dbReference type="ARBA" id="ARBA00022618"/>
    </source>
</evidence>
<dbReference type="HAMAP" id="MF_00911">
    <property type="entry name" value="FtsQ_subfam"/>
    <property type="match status" value="1"/>
</dbReference>
<name>A0A9E9NRW1_9BURK</name>
<dbReference type="PROSITE" id="PS51779">
    <property type="entry name" value="POTRA"/>
    <property type="match status" value="1"/>
</dbReference>
<dbReference type="Proteomes" id="UP001164819">
    <property type="component" value="Chromosome"/>
</dbReference>
<evidence type="ECO:0000256" key="2">
    <source>
        <dbReference type="ARBA" id="ARBA00022475"/>
    </source>
</evidence>
<reference evidence="10" key="1">
    <citation type="journal article" date="2022" name="Front. Microbiol.">
        <title>New perspectives on an old grouping: The genomic and phenotypic variability of Oxalobacter formigenes and the implications for calcium oxalate stone prevention.</title>
        <authorList>
            <person name="Chmiel J.A."/>
            <person name="Carr C."/>
            <person name="Stuivenberg G.A."/>
            <person name="Venema R."/>
            <person name="Chanyi R.M."/>
            <person name="Al K.F."/>
            <person name="Giguere D."/>
            <person name="Say H."/>
            <person name="Akouris P.P."/>
            <person name="Dominguez Romero S.A."/>
            <person name="Kwong A."/>
            <person name="Tai V."/>
            <person name="Koval S.F."/>
            <person name="Razvi H."/>
            <person name="Bjazevic J."/>
            <person name="Burton J.P."/>
        </authorList>
    </citation>
    <scope>NUCLEOTIDE SEQUENCE</scope>
    <source>
        <strain evidence="10">OxK</strain>
    </source>
</reference>
<dbReference type="GO" id="GO:0005886">
    <property type="term" value="C:plasma membrane"/>
    <property type="evidence" value="ECO:0007669"/>
    <property type="project" value="UniProtKB-SubCell"/>
</dbReference>
<protein>
    <recommendedName>
        <fullName evidence="9">Cell division protein FtsQ</fullName>
    </recommendedName>
</protein>
<evidence type="ECO:0000256" key="6">
    <source>
        <dbReference type="ARBA" id="ARBA00022989"/>
    </source>
</evidence>
<comment type="subunit">
    <text evidence="9">Part of a complex composed of FtsB, FtsL and FtsQ.</text>
</comment>
<comment type="subcellular location">
    <subcellularLocation>
        <location evidence="9">Cell inner membrane</location>
        <topology evidence="9">Single-pass type II membrane protein</topology>
    </subcellularLocation>
    <subcellularLocation>
        <location evidence="1">Membrane</location>
    </subcellularLocation>
    <text evidence="9">Localizes to the division septum.</text>
</comment>
<dbReference type="GO" id="GO:0043093">
    <property type="term" value="P:FtsZ-dependent cytokinesis"/>
    <property type="evidence" value="ECO:0007669"/>
    <property type="project" value="UniProtKB-UniRule"/>
</dbReference>
<keyword evidence="2 9" id="KW-1003">Cell membrane</keyword>
<organism evidence="10">
    <name type="scientific">Oxalobacter aliiformigenes</name>
    <dbReference type="NCBI Taxonomy" id="2946593"/>
    <lineage>
        <taxon>Bacteria</taxon>
        <taxon>Pseudomonadati</taxon>
        <taxon>Pseudomonadota</taxon>
        <taxon>Betaproteobacteria</taxon>
        <taxon>Burkholderiales</taxon>
        <taxon>Oxalobacteraceae</taxon>
        <taxon>Oxalobacter</taxon>
    </lineage>
</organism>
<evidence type="ECO:0000256" key="1">
    <source>
        <dbReference type="ARBA" id="ARBA00004370"/>
    </source>
</evidence>
<comment type="function">
    <text evidence="9">Essential cell division protein. May link together the upstream cell division proteins, which are predominantly cytoplasmic, with the downstream cell division proteins, which are predominantly periplasmic. May control correct divisome assembly.</text>
</comment>
<dbReference type="GO" id="GO:0032153">
    <property type="term" value="C:cell division site"/>
    <property type="evidence" value="ECO:0007669"/>
    <property type="project" value="UniProtKB-UniRule"/>
</dbReference>
<proteinExistence type="inferred from homology"/>
<dbReference type="GO" id="GO:0090529">
    <property type="term" value="P:cell septum assembly"/>
    <property type="evidence" value="ECO:0007669"/>
    <property type="project" value="InterPro"/>
</dbReference>
<feature type="transmembrane region" description="Helical" evidence="9">
    <location>
        <begin position="7"/>
        <end position="32"/>
    </location>
</feature>
<dbReference type="Gene3D" id="3.40.50.11690">
    <property type="entry name" value="Cell division protein FtsQ/DivIB"/>
    <property type="match status" value="1"/>
</dbReference>
<dbReference type="AlphaFoldDB" id="A0A9E9NRW1"/>
<dbReference type="RefSeq" id="WP_269283873.1">
    <property type="nucleotide sequence ID" value="NZ_CP098251.1"/>
</dbReference>
<keyword evidence="7 9" id="KW-0472">Membrane</keyword>
<sequence length="259" mass="29330">MWHNVRILNAISNTCMAVFIIAVVTGVIGWLIQKPVYALQTVKVQSSDGKELLHVNAMTVKSIALPNIKGNFFTVDLNEVRTAFEAVPWVREASVRREWPDRLIVSLEEYQPLGIWGNGGQLLSTKGDLFTVNMAEAEEDYDLLKFSGPEGSEREVLARYKEFCKRFAQIHLVPKEIRLSNRYAWSVRLDNGMNVEFGREKDRNTISDLMDRLKEAYPQLAEKTGDGIESIDMRYPNGLALKLKGKLPVSSTQRNNVAL</sequence>
<keyword evidence="4 9" id="KW-0132">Cell division</keyword>
<evidence type="ECO:0000256" key="8">
    <source>
        <dbReference type="ARBA" id="ARBA00023306"/>
    </source>
</evidence>
<dbReference type="Pfam" id="PF03799">
    <property type="entry name" value="FtsQ_DivIB_C"/>
    <property type="match status" value="1"/>
</dbReference>
<keyword evidence="3 9" id="KW-0997">Cell inner membrane</keyword>
<evidence type="ECO:0000256" key="3">
    <source>
        <dbReference type="ARBA" id="ARBA00022519"/>
    </source>
</evidence>
<keyword evidence="5 9" id="KW-0812">Transmembrane</keyword>
<dbReference type="InterPro" id="IPR034746">
    <property type="entry name" value="POTRA"/>
</dbReference>
<accession>A0A9E9NRW1</accession>
<dbReference type="InterPro" id="IPR005548">
    <property type="entry name" value="Cell_div_FtsQ/DivIB_C"/>
</dbReference>
<evidence type="ECO:0000256" key="5">
    <source>
        <dbReference type="ARBA" id="ARBA00022692"/>
    </source>
</evidence>
<dbReference type="InterPro" id="IPR045335">
    <property type="entry name" value="FtsQ_C_sf"/>
</dbReference>
<dbReference type="InterPro" id="IPR026579">
    <property type="entry name" value="FtsQ"/>
</dbReference>
<dbReference type="Gene3D" id="3.10.20.310">
    <property type="entry name" value="membrane protein fhac"/>
    <property type="match status" value="1"/>
</dbReference>
<dbReference type="EMBL" id="CP098251">
    <property type="protein sequence ID" value="WAV91605.1"/>
    <property type="molecule type" value="Genomic_DNA"/>
</dbReference>
<dbReference type="PANTHER" id="PTHR35851:SF1">
    <property type="entry name" value="CELL DIVISION PROTEIN FTSQ"/>
    <property type="match status" value="1"/>
</dbReference>
<dbReference type="InterPro" id="IPR013685">
    <property type="entry name" value="POTRA_FtsQ_type"/>
</dbReference>
<keyword evidence="6 9" id="KW-1133">Transmembrane helix</keyword>